<evidence type="ECO:0000313" key="3">
    <source>
        <dbReference type="Proteomes" id="UP000051952"/>
    </source>
</evidence>
<dbReference type="AlphaFoldDB" id="A0A0S4JWC3"/>
<organism evidence="2 3">
    <name type="scientific">Bodo saltans</name>
    <name type="common">Flagellated protozoan</name>
    <dbReference type="NCBI Taxonomy" id="75058"/>
    <lineage>
        <taxon>Eukaryota</taxon>
        <taxon>Discoba</taxon>
        <taxon>Euglenozoa</taxon>
        <taxon>Kinetoplastea</taxon>
        <taxon>Metakinetoplastina</taxon>
        <taxon>Eubodonida</taxon>
        <taxon>Bodonidae</taxon>
        <taxon>Bodo</taxon>
    </lineage>
</organism>
<dbReference type="Proteomes" id="UP000051952">
    <property type="component" value="Unassembled WGS sequence"/>
</dbReference>
<keyword evidence="3" id="KW-1185">Reference proteome</keyword>
<dbReference type="EMBL" id="CYKH01002090">
    <property type="protein sequence ID" value="CUG92842.1"/>
    <property type="molecule type" value="Genomic_DNA"/>
</dbReference>
<dbReference type="VEuPathDB" id="TriTrypDB:BSAL_39635"/>
<reference evidence="3" key="1">
    <citation type="submission" date="2015-09" db="EMBL/GenBank/DDBJ databases">
        <authorList>
            <consortium name="Pathogen Informatics"/>
        </authorList>
    </citation>
    <scope>NUCLEOTIDE SEQUENCE [LARGE SCALE GENOMIC DNA]</scope>
    <source>
        <strain evidence="3">Lake Konstanz</strain>
    </source>
</reference>
<gene>
    <name evidence="2" type="ORF">BSAL_39635</name>
</gene>
<keyword evidence="1" id="KW-1133">Transmembrane helix</keyword>
<accession>A0A0S4JWC3</accession>
<feature type="transmembrane region" description="Helical" evidence="1">
    <location>
        <begin position="12"/>
        <end position="36"/>
    </location>
</feature>
<evidence type="ECO:0000256" key="1">
    <source>
        <dbReference type="SAM" id="Phobius"/>
    </source>
</evidence>
<keyword evidence="1" id="KW-0812">Transmembrane</keyword>
<feature type="non-terminal residue" evidence="2">
    <location>
        <position position="490"/>
    </location>
</feature>
<sequence length="490" mass="51586">MWFLTYTRESKGIYVMATRGVDFGGFVLLVAFLGVFNSATTLDCTDAANLAAPNITITAAGDYDVTCVGSSTWFLFVDGCGNVGSTFVTLQLRSSPKQVILSDIGNPSTSLRGCRVNITYFASTTAPAAGATSARDAHVVVETSSPVGAVVVTVLGAMHLEGKFMSIEGNGTGSIDLVDISFPSGSTIECRSAYPACSTILGTAVLGLGLGCPTIGKVRIVLNGTNTSTSMVSSTMPTASFALIIIDNSTGLSTAPTPRDHEIVVDRVGILLPETSLLHLRQAVGITTVANPYPFFNGTIIVRGVSITTTSASNSPLFNLDNPTVATLMFDGVDSVVGIVSISQGFNQKSVVCGSVHILLDNCDINSTFDSAVVVPLAREIATLDCALALDVQAHNVTFSPRNHRTLVSVSNPPLLLLTISIKLTVRACKIVLQDASYQVLAIVANTTAVNSMIQLINTEIVLQWTPYVESNFNFSSRTVYFTEIAPVSI</sequence>
<name>A0A0S4JWC3_BODSA</name>
<proteinExistence type="predicted"/>
<keyword evidence="1" id="KW-0472">Membrane</keyword>
<protein>
    <submittedName>
        <fullName evidence="2">Membrane-associated protein, putative</fullName>
    </submittedName>
</protein>
<evidence type="ECO:0000313" key="2">
    <source>
        <dbReference type="EMBL" id="CUG92842.1"/>
    </source>
</evidence>